<gene>
    <name evidence="3" type="ORF">E5347_12565</name>
</gene>
<dbReference type="Gene3D" id="3.20.20.30">
    <property type="entry name" value="Luciferase-like domain"/>
    <property type="match status" value="1"/>
</dbReference>
<dbReference type="InterPro" id="IPR036661">
    <property type="entry name" value="Luciferase-like_sf"/>
</dbReference>
<comment type="similarity">
    <text evidence="1">To bacterial alkanal monooxygenase alpha and beta chains.</text>
</comment>
<evidence type="ECO:0000313" key="3">
    <source>
        <dbReference type="EMBL" id="TGY41555.1"/>
    </source>
</evidence>
<dbReference type="Pfam" id="PF00296">
    <property type="entry name" value="Bac_luciferase"/>
    <property type="match status" value="1"/>
</dbReference>
<accession>A0A4S2DIA7</accession>
<dbReference type="RefSeq" id="WP_136007576.1">
    <property type="nucleotide sequence ID" value="NZ_SRYR01000007.1"/>
</dbReference>
<feature type="domain" description="Luciferase-like" evidence="2">
    <location>
        <begin position="6"/>
        <end position="292"/>
    </location>
</feature>
<dbReference type="CDD" id="cd00347">
    <property type="entry name" value="Flavin_utilizing_monoxygenases"/>
    <property type="match status" value="1"/>
</dbReference>
<dbReference type="SUPFAM" id="SSF51679">
    <property type="entry name" value="Bacterial luciferase-like"/>
    <property type="match status" value="1"/>
</dbReference>
<keyword evidence="4" id="KW-1185">Reference proteome</keyword>
<comment type="caution">
    <text evidence="3">The sequence shown here is derived from an EMBL/GenBank/DDBJ whole genome shotgun (WGS) entry which is preliminary data.</text>
</comment>
<organism evidence="3 4">
    <name type="scientific">Clostridium sartagoforme</name>
    <dbReference type="NCBI Taxonomy" id="84031"/>
    <lineage>
        <taxon>Bacteria</taxon>
        <taxon>Bacillati</taxon>
        <taxon>Bacillota</taxon>
        <taxon>Clostridia</taxon>
        <taxon>Eubacteriales</taxon>
        <taxon>Clostridiaceae</taxon>
        <taxon>Clostridium</taxon>
    </lineage>
</organism>
<dbReference type="FunFam" id="3.20.20.30:FF:000002">
    <property type="entry name" value="LLM class flavin-dependent oxidoreductase"/>
    <property type="match status" value="1"/>
</dbReference>
<evidence type="ECO:0000313" key="4">
    <source>
        <dbReference type="Proteomes" id="UP000306888"/>
    </source>
</evidence>
<dbReference type="InterPro" id="IPR011251">
    <property type="entry name" value="Luciferase-like_dom"/>
</dbReference>
<dbReference type="GO" id="GO:0016705">
    <property type="term" value="F:oxidoreductase activity, acting on paired donors, with incorporation or reduction of molecular oxygen"/>
    <property type="evidence" value="ECO:0007669"/>
    <property type="project" value="InterPro"/>
</dbReference>
<dbReference type="EMBL" id="SRYR01000007">
    <property type="protein sequence ID" value="TGY41555.1"/>
    <property type="molecule type" value="Genomic_DNA"/>
</dbReference>
<sequence length="326" mass="35872">MKLSVLDQGIISKGNTAIDTMNNTVELAKVVDELGYHRLWYSEHHSSEGLACTAPEILVAHIASVTENIRVGTGGVMLMHYAPYKVAEVFNMLSTLNPNRIDIGIGRAPGGDYASMLALSQGKDPEMHNLYSKISETLMYISNNHPNKKAFAAPIGSPLPEAWMLGSSGNSAVQAGKLGLGYSYAHFIGGRLLESVFDDYRRSFIPSEFMQKPQINVGYSVVAAETKEEAEFEAASLDLMFLNIGKGISSSLVSPEEALRYSYSEIDKMRIQANRNRMLVGSSKEIADILRSNEEKYGIDEAMIVGINYSIESKLRTYKLLAKELL</sequence>
<dbReference type="PANTHER" id="PTHR30137:SF6">
    <property type="entry name" value="LUCIFERASE-LIKE MONOOXYGENASE"/>
    <property type="match status" value="1"/>
</dbReference>
<dbReference type="NCBIfam" id="TIGR03558">
    <property type="entry name" value="oxido_grp_1"/>
    <property type="match status" value="1"/>
</dbReference>
<protein>
    <submittedName>
        <fullName evidence="3">LLM class flavin-dependent oxidoreductase</fullName>
    </submittedName>
</protein>
<dbReference type="OrthoDB" id="9780518at2"/>
<dbReference type="AlphaFoldDB" id="A0A4S2DIA7"/>
<evidence type="ECO:0000256" key="1">
    <source>
        <dbReference type="ARBA" id="ARBA00007789"/>
    </source>
</evidence>
<dbReference type="Proteomes" id="UP000306888">
    <property type="component" value="Unassembled WGS sequence"/>
</dbReference>
<name>A0A4S2DIA7_9CLOT</name>
<dbReference type="PANTHER" id="PTHR30137">
    <property type="entry name" value="LUCIFERASE-LIKE MONOOXYGENASE"/>
    <property type="match status" value="1"/>
</dbReference>
<dbReference type="InterPro" id="IPR019949">
    <property type="entry name" value="CmoO-like"/>
</dbReference>
<proteinExistence type="predicted"/>
<dbReference type="InterPro" id="IPR050766">
    <property type="entry name" value="Bact_Lucif_Oxidored"/>
</dbReference>
<evidence type="ECO:0000259" key="2">
    <source>
        <dbReference type="Pfam" id="PF00296"/>
    </source>
</evidence>
<reference evidence="3 4" key="1">
    <citation type="submission" date="2019-04" db="EMBL/GenBank/DDBJ databases">
        <title>Microbes associate with the intestines of laboratory mice.</title>
        <authorList>
            <person name="Navarre W."/>
            <person name="Wong E."/>
            <person name="Huang K."/>
            <person name="Tropini C."/>
            <person name="Ng K."/>
            <person name="Yu B."/>
        </authorList>
    </citation>
    <scope>NUCLEOTIDE SEQUENCE [LARGE SCALE GENOMIC DNA]</scope>
    <source>
        <strain evidence="3 4">NM50_B9-20</strain>
    </source>
</reference>
<dbReference type="GO" id="GO:0005829">
    <property type="term" value="C:cytosol"/>
    <property type="evidence" value="ECO:0007669"/>
    <property type="project" value="TreeGrafter"/>
</dbReference>